<name>A0ABW3Z8B0_9HYPH</name>
<keyword evidence="2" id="KW-1133">Transmembrane helix</keyword>
<dbReference type="EMBL" id="JBHTMX010000093">
    <property type="protein sequence ID" value="MFD1332513.1"/>
    <property type="molecule type" value="Genomic_DNA"/>
</dbReference>
<evidence type="ECO:0000256" key="1">
    <source>
        <dbReference type="SAM" id="MobiDB-lite"/>
    </source>
</evidence>
<reference evidence="4" key="1">
    <citation type="journal article" date="2019" name="Int. J. Syst. Evol. Microbiol.">
        <title>The Global Catalogue of Microorganisms (GCM) 10K type strain sequencing project: providing services to taxonomists for standard genome sequencing and annotation.</title>
        <authorList>
            <consortium name="The Broad Institute Genomics Platform"/>
            <consortium name="The Broad Institute Genome Sequencing Center for Infectious Disease"/>
            <person name="Wu L."/>
            <person name="Ma J."/>
        </authorList>
    </citation>
    <scope>NUCLEOTIDE SEQUENCE [LARGE SCALE GENOMIC DNA]</scope>
    <source>
        <strain evidence="4">CCUG 61696</strain>
    </source>
</reference>
<sequence length="58" mass="6544">MTDHTHHYAPPPGTKTEVLDPVEAKQATNRPRNMPRVLTISMISAVVALGIVWMFFLR</sequence>
<dbReference type="Proteomes" id="UP001597171">
    <property type="component" value="Unassembled WGS sequence"/>
</dbReference>
<keyword evidence="2" id="KW-0812">Transmembrane</keyword>
<protein>
    <submittedName>
        <fullName evidence="3">Uncharacterized protein</fullName>
    </submittedName>
</protein>
<evidence type="ECO:0000256" key="2">
    <source>
        <dbReference type="SAM" id="Phobius"/>
    </source>
</evidence>
<gene>
    <name evidence="3" type="ORF">ACFQ4O_10935</name>
</gene>
<proteinExistence type="predicted"/>
<feature type="transmembrane region" description="Helical" evidence="2">
    <location>
        <begin position="37"/>
        <end position="56"/>
    </location>
</feature>
<organism evidence="3 4">
    <name type="scientific">Methylopila musalis</name>
    <dbReference type="NCBI Taxonomy" id="1134781"/>
    <lineage>
        <taxon>Bacteria</taxon>
        <taxon>Pseudomonadati</taxon>
        <taxon>Pseudomonadota</taxon>
        <taxon>Alphaproteobacteria</taxon>
        <taxon>Hyphomicrobiales</taxon>
        <taxon>Methylopilaceae</taxon>
        <taxon>Methylopila</taxon>
    </lineage>
</organism>
<dbReference type="RefSeq" id="WP_378775729.1">
    <property type="nucleotide sequence ID" value="NZ_JBHTMX010000093.1"/>
</dbReference>
<keyword evidence="4" id="KW-1185">Reference proteome</keyword>
<accession>A0ABW3Z8B0</accession>
<evidence type="ECO:0000313" key="3">
    <source>
        <dbReference type="EMBL" id="MFD1332513.1"/>
    </source>
</evidence>
<comment type="caution">
    <text evidence="3">The sequence shown here is derived from an EMBL/GenBank/DDBJ whole genome shotgun (WGS) entry which is preliminary data.</text>
</comment>
<feature type="region of interest" description="Disordered" evidence="1">
    <location>
        <begin position="1"/>
        <end position="31"/>
    </location>
</feature>
<evidence type="ECO:0000313" key="4">
    <source>
        <dbReference type="Proteomes" id="UP001597171"/>
    </source>
</evidence>
<keyword evidence="2" id="KW-0472">Membrane</keyword>